<accession>A0A2G5SFA1</accession>
<keyword evidence="1" id="KW-1015">Disulfide bond</keyword>
<evidence type="ECO:0000313" key="2">
    <source>
        <dbReference type="EMBL" id="PIC13561.1"/>
    </source>
</evidence>
<organism evidence="2 3">
    <name type="scientific">Caenorhabditis nigoni</name>
    <dbReference type="NCBI Taxonomy" id="1611254"/>
    <lineage>
        <taxon>Eukaryota</taxon>
        <taxon>Metazoa</taxon>
        <taxon>Ecdysozoa</taxon>
        <taxon>Nematoda</taxon>
        <taxon>Chromadorea</taxon>
        <taxon>Rhabditida</taxon>
        <taxon>Rhabditina</taxon>
        <taxon>Rhabditomorpha</taxon>
        <taxon>Rhabditoidea</taxon>
        <taxon>Rhabditidae</taxon>
        <taxon>Peloderinae</taxon>
        <taxon>Caenorhabditis</taxon>
    </lineage>
</organism>
<dbReference type="AlphaFoldDB" id="A0A2G5SFA1"/>
<dbReference type="EMBL" id="PDUG01000012">
    <property type="protein sequence ID" value="PIC13561.1"/>
    <property type="molecule type" value="Genomic_DNA"/>
</dbReference>
<gene>
    <name evidence="2" type="ORF">B9Z55_027674</name>
</gene>
<comment type="caution">
    <text evidence="2">The sequence shown here is derived from an EMBL/GenBank/DDBJ whole genome shotgun (WGS) entry which is preliminary data.</text>
</comment>
<reference evidence="3" key="1">
    <citation type="submission" date="2017-10" db="EMBL/GenBank/DDBJ databases">
        <title>Rapid genome shrinkage in a self-fertile nematode reveals novel sperm competition proteins.</title>
        <authorList>
            <person name="Yin D."/>
            <person name="Schwarz E.M."/>
            <person name="Thomas C.G."/>
            <person name="Felde R.L."/>
            <person name="Korf I.F."/>
            <person name="Cutter A.D."/>
            <person name="Schartner C.M."/>
            <person name="Ralston E.J."/>
            <person name="Meyer B.J."/>
            <person name="Haag E.S."/>
        </authorList>
    </citation>
    <scope>NUCLEOTIDE SEQUENCE [LARGE SCALE GENOMIC DNA]</scope>
    <source>
        <strain evidence="3">JU1422</strain>
    </source>
</reference>
<dbReference type="InterPro" id="IPR036055">
    <property type="entry name" value="LDL_receptor-like_sf"/>
</dbReference>
<proteinExistence type="predicted"/>
<dbReference type="SUPFAM" id="SSF57424">
    <property type="entry name" value="LDL receptor-like module"/>
    <property type="match status" value="1"/>
</dbReference>
<protein>
    <submittedName>
        <fullName evidence="2">Uncharacterized protein</fullName>
    </submittedName>
</protein>
<dbReference type="OrthoDB" id="2019384at2759"/>
<dbReference type="Proteomes" id="UP000230233">
    <property type="component" value="Unassembled WGS sequence"/>
</dbReference>
<keyword evidence="3" id="KW-1185">Reference proteome</keyword>
<evidence type="ECO:0000256" key="1">
    <source>
        <dbReference type="ARBA" id="ARBA00023157"/>
    </source>
</evidence>
<sequence>MKNTVNIEVNNQPTRIYVETTTEDVCIYVCSELHLSLFGSEFRRNDGKCISGSKICDETIKCSDRFDETTQYTLRRCIAGRRQCDDETYIADRKIAQN</sequence>
<dbReference type="Gene3D" id="4.10.400.10">
    <property type="entry name" value="Low-density Lipoprotein Receptor"/>
    <property type="match status" value="1"/>
</dbReference>
<name>A0A2G5SFA1_9PELO</name>
<evidence type="ECO:0000313" key="3">
    <source>
        <dbReference type="Proteomes" id="UP000230233"/>
    </source>
</evidence>
<dbReference type="STRING" id="1611254.A0A2G5SFA1"/>